<organism evidence="3 4">
    <name type="scientific">Candidatus Dojkabacteria bacterium</name>
    <dbReference type="NCBI Taxonomy" id="2099670"/>
    <lineage>
        <taxon>Bacteria</taxon>
        <taxon>Candidatus Dojkabacteria</taxon>
    </lineage>
</organism>
<dbReference type="Proteomes" id="UP000748332">
    <property type="component" value="Unassembled WGS sequence"/>
</dbReference>
<dbReference type="AlphaFoldDB" id="A0A955HYM0"/>
<sequence length="218" mass="22885">RGRQVMFLKQAYTAVFVSVDGAIEGLIGISDQLKDDSIAAVKRLSAMGIRTIMLTGDDEKVAKIIAEKVGIKEIKSNVLPTEKASVIKQLQDETPESDLIAMVGDGINDAPALASSDIGIAMGTGTDIAIESGGIVIVKGSLTKVADSILTSKATMKVIRENLVWAFGYNVVAIPIAAGILFPWLGILLSPIIASAAMALSSVSVVGNSLRLRRLHLS</sequence>
<dbReference type="NCBIfam" id="TIGR01494">
    <property type="entry name" value="ATPase_P-type"/>
    <property type="match status" value="1"/>
</dbReference>
<reference evidence="3" key="1">
    <citation type="submission" date="2020-04" db="EMBL/GenBank/DDBJ databases">
        <authorList>
            <person name="Zhang T."/>
        </authorList>
    </citation>
    <scope>NUCLEOTIDE SEQUENCE</scope>
    <source>
        <strain evidence="3">HKST-UBA16</strain>
    </source>
</reference>
<dbReference type="PANTHER" id="PTHR43520">
    <property type="entry name" value="ATP7, ISOFORM B"/>
    <property type="match status" value="1"/>
</dbReference>
<dbReference type="InterPro" id="IPR001757">
    <property type="entry name" value="P_typ_ATPase"/>
</dbReference>
<dbReference type="GO" id="GO:0016020">
    <property type="term" value="C:membrane"/>
    <property type="evidence" value="ECO:0007669"/>
    <property type="project" value="InterPro"/>
</dbReference>
<evidence type="ECO:0000313" key="4">
    <source>
        <dbReference type="Proteomes" id="UP000748332"/>
    </source>
</evidence>
<feature type="transmembrane region" description="Helical" evidence="2">
    <location>
        <begin position="163"/>
        <end position="182"/>
    </location>
</feature>
<dbReference type="Gene3D" id="3.40.50.1000">
    <property type="entry name" value="HAD superfamily/HAD-like"/>
    <property type="match status" value="1"/>
</dbReference>
<dbReference type="GO" id="GO:0005524">
    <property type="term" value="F:ATP binding"/>
    <property type="evidence" value="ECO:0007669"/>
    <property type="project" value="InterPro"/>
</dbReference>
<name>A0A955HYM0_9BACT</name>
<dbReference type="PANTHER" id="PTHR43520:SF8">
    <property type="entry name" value="P-TYPE CU(+) TRANSPORTER"/>
    <property type="match status" value="1"/>
</dbReference>
<keyword evidence="2" id="KW-0812">Transmembrane</keyword>
<evidence type="ECO:0000313" key="3">
    <source>
        <dbReference type="EMBL" id="MCA9375420.1"/>
    </source>
</evidence>
<dbReference type="GO" id="GO:0016887">
    <property type="term" value="F:ATP hydrolysis activity"/>
    <property type="evidence" value="ECO:0007669"/>
    <property type="project" value="InterPro"/>
</dbReference>
<keyword evidence="1" id="KW-1278">Translocase</keyword>
<dbReference type="SUPFAM" id="SSF56784">
    <property type="entry name" value="HAD-like"/>
    <property type="match status" value="1"/>
</dbReference>
<gene>
    <name evidence="3" type="ORF">KC622_03760</name>
</gene>
<reference evidence="3" key="2">
    <citation type="journal article" date="2021" name="Microbiome">
        <title>Successional dynamics and alternative stable states in a saline activated sludge microbial community over 9 years.</title>
        <authorList>
            <person name="Wang Y."/>
            <person name="Ye J."/>
            <person name="Ju F."/>
            <person name="Liu L."/>
            <person name="Boyd J.A."/>
            <person name="Deng Y."/>
            <person name="Parks D.H."/>
            <person name="Jiang X."/>
            <person name="Yin X."/>
            <person name="Woodcroft B.J."/>
            <person name="Tyson G.W."/>
            <person name="Hugenholtz P."/>
            <person name="Polz M.F."/>
            <person name="Zhang T."/>
        </authorList>
    </citation>
    <scope>NUCLEOTIDE SEQUENCE</scope>
    <source>
        <strain evidence="3">HKST-UBA16</strain>
    </source>
</reference>
<evidence type="ECO:0000256" key="2">
    <source>
        <dbReference type="SAM" id="Phobius"/>
    </source>
</evidence>
<protein>
    <submittedName>
        <fullName evidence="3">HAD-IC family P-type ATPase</fullName>
    </submittedName>
</protein>
<comment type="caution">
    <text evidence="3">The sequence shown here is derived from an EMBL/GenBank/DDBJ whole genome shotgun (WGS) entry which is preliminary data.</text>
</comment>
<dbReference type="GO" id="GO:0005507">
    <property type="term" value="F:copper ion binding"/>
    <property type="evidence" value="ECO:0007669"/>
    <property type="project" value="TreeGrafter"/>
</dbReference>
<feature type="transmembrane region" description="Helical" evidence="2">
    <location>
        <begin position="188"/>
        <end position="210"/>
    </location>
</feature>
<dbReference type="InterPro" id="IPR036412">
    <property type="entry name" value="HAD-like_sf"/>
</dbReference>
<dbReference type="GO" id="GO:0043682">
    <property type="term" value="F:P-type divalent copper transporter activity"/>
    <property type="evidence" value="ECO:0007669"/>
    <property type="project" value="TreeGrafter"/>
</dbReference>
<dbReference type="PRINTS" id="PR00119">
    <property type="entry name" value="CATATPASE"/>
</dbReference>
<keyword evidence="2" id="KW-1133">Transmembrane helix</keyword>
<accession>A0A955HYM0</accession>
<dbReference type="InterPro" id="IPR023214">
    <property type="entry name" value="HAD_sf"/>
</dbReference>
<evidence type="ECO:0000256" key="1">
    <source>
        <dbReference type="ARBA" id="ARBA00022967"/>
    </source>
</evidence>
<keyword evidence="2" id="KW-0472">Membrane</keyword>
<feature type="non-terminal residue" evidence="3">
    <location>
        <position position="1"/>
    </location>
</feature>
<dbReference type="GO" id="GO:0055070">
    <property type="term" value="P:copper ion homeostasis"/>
    <property type="evidence" value="ECO:0007669"/>
    <property type="project" value="TreeGrafter"/>
</dbReference>
<dbReference type="Pfam" id="PF00702">
    <property type="entry name" value="Hydrolase"/>
    <property type="match status" value="1"/>
</dbReference>
<proteinExistence type="predicted"/>
<dbReference type="EMBL" id="JAGQLM010000173">
    <property type="protein sequence ID" value="MCA9375420.1"/>
    <property type="molecule type" value="Genomic_DNA"/>
</dbReference>